<keyword evidence="4" id="KW-1185">Reference proteome</keyword>
<dbReference type="Pfam" id="PF05686">
    <property type="entry name" value="Glyco_transf_90"/>
    <property type="match status" value="1"/>
</dbReference>
<keyword evidence="3" id="KW-0614">Plasmid</keyword>
<dbReference type="SMART" id="SM00672">
    <property type="entry name" value="CAP10"/>
    <property type="match status" value="1"/>
</dbReference>
<dbReference type="InterPro" id="IPR006598">
    <property type="entry name" value="CAP10"/>
</dbReference>
<comment type="caution">
    <text evidence="3">The sequence shown here is derived from an EMBL/GenBank/DDBJ whole genome shotgun (WGS) entry which is preliminary data.</text>
</comment>
<dbReference type="Proteomes" id="UP001522662">
    <property type="component" value="Unassembled WGS sequence"/>
</dbReference>
<dbReference type="InterPro" id="IPR051091">
    <property type="entry name" value="O-Glucosyltr/Glycosyltrsf_90"/>
</dbReference>
<accession>A0ABT0D072</accession>
<dbReference type="RefSeq" id="WP_245136586.1">
    <property type="nucleotide sequence ID" value="NZ_CP128477.1"/>
</dbReference>
<organism evidence="3 4">
    <name type="scientific">Peteryoungia algae</name>
    <dbReference type="NCBI Taxonomy" id="2919917"/>
    <lineage>
        <taxon>Bacteria</taxon>
        <taxon>Pseudomonadati</taxon>
        <taxon>Pseudomonadota</taxon>
        <taxon>Alphaproteobacteria</taxon>
        <taxon>Hyphomicrobiales</taxon>
        <taxon>Rhizobiaceae</taxon>
        <taxon>Peteryoungia</taxon>
    </lineage>
</organism>
<reference evidence="3 4" key="1">
    <citation type="submission" date="2022-03" db="EMBL/GenBank/DDBJ databases">
        <title>Rhizobium SSM4.3 sp. nov., isolated from Sediment (Gouqi Island).</title>
        <authorList>
            <person name="Chen G."/>
        </authorList>
    </citation>
    <scope>NUCLEOTIDE SEQUENCE [LARGE SCALE GENOMIC DNA]</scope>
    <source>
        <strain evidence="3 4">SSM4.3</strain>
        <plasmid evidence="3">unnamed</plasmid>
    </source>
</reference>
<geneLocation type="plasmid" evidence="3">
    <name>unnamed</name>
</geneLocation>
<keyword evidence="1" id="KW-0808">Transferase</keyword>
<name>A0ABT0D072_9HYPH</name>
<proteinExistence type="predicted"/>
<gene>
    <name evidence="3" type="ORF">MKJ03_10790</name>
</gene>
<sequence>MLNRTVARVLYYTQNTVRDAIPRRYFIAKRSGVLNALEKADFAEISSRLGYYNKLSGPFSASSGSHAIEETRRDRSRYYFDFMEAARYFDGDLRVRTMFGDITHVPDLPTIVKSRPIGDTNHNSVLMKLDKFRHFQGVNDPRPFAEKQSRIVWRGSPNNRLRHALLEKFYNHPSFDVGSTGGSAPTDWQKPFLSISDQLRYRYIVSIEGNDVATNLKWIMSSNSLCFSPRPKYETWYMEGRLEAGRHYVEIRDDMADIEEKFHYYETHPEEAKKIIDEAQTYFKSFLDEKTELALSILVLEKYLSLSGQLQAHSISK</sequence>
<dbReference type="EMBL" id="JALAYX010000002">
    <property type="protein sequence ID" value="MCJ8238817.1"/>
    <property type="molecule type" value="Genomic_DNA"/>
</dbReference>
<evidence type="ECO:0000313" key="4">
    <source>
        <dbReference type="Proteomes" id="UP001522662"/>
    </source>
</evidence>
<evidence type="ECO:0000256" key="1">
    <source>
        <dbReference type="ARBA" id="ARBA00022679"/>
    </source>
</evidence>
<evidence type="ECO:0000313" key="3">
    <source>
        <dbReference type="EMBL" id="MCJ8238817.1"/>
    </source>
</evidence>
<protein>
    <submittedName>
        <fullName evidence="3">Lipopolysaccharide biosynthesis protein</fullName>
    </submittedName>
</protein>
<evidence type="ECO:0000259" key="2">
    <source>
        <dbReference type="SMART" id="SM00672"/>
    </source>
</evidence>
<dbReference type="PANTHER" id="PTHR12203">
    <property type="entry name" value="KDEL LYS-ASP-GLU-LEU CONTAINING - RELATED"/>
    <property type="match status" value="1"/>
</dbReference>
<feature type="domain" description="Glycosyl transferase CAP10" evidence="2">
    <location>
        <begin position="104"/>
        <end position="302"/>
    </location>
</feature>
<dbReference type="PANTHER" id="PTHR12203:SF35">
    <property type="entry name" value="PROTEIN O-GLUCOSYLTRANSFERASE 1"/>
    <property type="match status" value="1"/>
</dbReference>